<dbReference type="RefSeq" id="WP_045464427.1">
    <property type="nucleotide sequence ID" value="NZ_BBLT01000005.1"/>
</dbReference>
<accession>A0A098LGQ7</accession>
<comment type="caution">
    <text evidence="1">The sequence shown here is derived from an EMBL/GenBank/DDBJ whole genome shotgun (WGS) entry which is preliminary data.</text>
</comment>
<keyword evidence="2" id="KW-1185">Reference proteome</keyword>
<dbReference type="Proteomes" id="UP000030185">
    <property type="component" value="Unassembled WGS sequence"/>
</dbReference>
<sequence>MNRDKNVLLNVLNVLKRISDENFISNYWGRAREGNSIVISCAEAFEILDDFFFFEILKENYGNWKEIVNNLSFQVVNELIVLAKQIISYENYEQTAEFLLKDSEWREIMNTSKRVAHMLEKELNVENDSSYLI</sequence>
<proteinExistence type="predicted"/>
<organism evidence="1 2">
    <name type="scientific">Sporocytophaga myxococcoides</name>
    <dbReference type="NCBI Taxonomy" id="153721"/>
    <lineage>
        <taxon>Bacteria</taxon>
        <taxon>Pseudomonadati</taxon>
        <taxon>Bacteroidota</taxon>
        <taxon>Cytophagia</taxon>
        <taxon>Cytophagales</taxon>
        <taxon>Cytophagaceae</taxon>
        <taxon>Sporocytophaga</taxon>
    </lineage>
</organism>
<name>A0A098LGQ7_9BACT</name>
<reference evidence="1 2" key="1">
    <citation type="submission" date="2014-09" db="EMBL/GenBank/DDBJ databases">
        <title>Sporocytophaga myxococcoides PG-01 genome sequencing.</title>
        <authorList>
            <person name="Liu L."/>
            <person name="Gao P.J."/>
            <person name="Chen G.J."/>
            <person name="Wang L.S."/>
        </authorList>
    </citation>
    <scope>NUCLEOTIDE SEQUENCE [LARGE SCALE GENOMIC DNA]</scope>
    <source>
        <strain evidence="1 2">PG-01</strain>
    </source>
</reference>
<protein>
    <submittedName>
        <fullName evidence="1">Uncharacterized protein</fullName>
    </submittedName>
</protein>
<dbReference type="EMBL" id="BBLT01000005">
    <property type="protein sequence ID" value="GAL85642.1"/>
    <property type="molecule type" value="Genomic_DNA"/>
</dbReference>
<evidence type="ECO:0000313" key="1">
    <source>
        <dbReference type="EMBL" id="GAL85642.1"/>
    </source>
</evidence>
<dbReference type="STRING" id="153721.MYP_2871"/>
<dbReference type="AlphaFoldDB" id="A0A098LGQ7"/>
<evidence type="ECO:0000313" key="2">
    <source>
        <dbReference type="Proteomes" id="UP000030185"/>
    </source>
</evidence>
<gene>
    <name evidence="1" type="ORF">MYP_2871</name>
</gene>